<evidence type="ECO:0000256" key="10">
    <source>
        <dbReference type="ARBA" id="ARBA00022989"/>
    </source>
</evidence>
<comment type="caution">
    <text evidence="13">The sequence shown here is derived from an EMBL/GenBank/DDBJ whole genome shotgun (WGS) entry which is preliminary data.</text>
</comment>
<evidence type="ECO:0000256" key="7">
    <source>
        <dbReference type="ARBA" id="ARBA00022519"/>
    </source>
</evidence>
<evidence type="ECO:0000256" key="12">
    <source>
        <dbReference type="RuleBase" id="RU363101"/>
    </source>
</evidence>
<feature type="transmembrane region" description="Helical" evidence="12">
    <location>
        <begin position="18"/>
        <end position="39"/>
    </location>
</feature>
<evidence type="ECO:0000256" key="3">
    <source>
        <dbReference type="ARBA" id="ARBA00008741"/>
    </source>
</evidence>
<keyword evidence="14" id="KW-1185">Reference proteome</keyword>
<dbReference type="RefSeq" id="WP_379886122.1">
    <property type="nucleotide sequence ID" value="NZ_JBHSDI010000010.1"/>
</dbReference>
<protein>
    <recommendedName>
        <fullName evidence="4 12">Heme exporter protein D</fullName>
    </recommendedName>
</protein>
<accession>A0ABV8QF19</accession>
<proteinExistence type="inferred from homology"/>
<organism evidence="13 14">
    <name type="scientific">Marinobacter lacisalsi</name>
    <dbReference type="NCBI Taxonomy" id="475979"/>
    <lineage>
        <taxon>Bacteria</taxon>
        <taxon>Pseudomonadati</taxon>
        <taxon>Pseudomonadota</taxon>
        <taxon>Gammaproteobacteria</taxon>
        <taxon>Pseudomonadales</taxon>
        <taxon>Marinobacteraceae</taxon>
        <taxon>Marinobacter</taxon>
    </lineage>
</organism>
<reference evidence="14" key="1">
    <citation type="journal article" date="2019" name="Int. J. Syst. Evol. Microbiol.">
        <title>The Global Catalogue of Microorganisms (GCM) 10K type strain sequencing project: providing services to taxonomists for standard genome sequencing and annotation.</title>
        <authorList>
            <consortium name="The Broad Institute Genomics Platform"/>
            <consortium name="The Broad Institute Genome Sequencing Center for Infectious Disease"/>
            <person name="Wu L."/>
            <person name="Ma J."/>
        </authorList>
    </citation>
    <scope>NUCLEOTIDE SEQUENCE [LARGE SCALE GENOMIC DNA]</scope>
    <source>
        <strain evidence="14">CECT 7297</strain>
    </source>
</reference>
<dbReference type="Pfam" id="PF04995">
    <property type="entry name" value="CcmD"/>
    <property type="match status" value="1"/>
</dbReference>
<keyword evidence="11 12" id="KW-0472">Membrane</keyword>
<comment type="function">
    <text evidence="1 12">Required for the export of heme to the periplasm for the biogenesis of c-type cytochromes.</text>
</comment>
<evidence type="ECO:0000256" key="6">
    <source>
        <dbReference type="ARBA" id="ARBA00022475"/>
    </source>
</evidence>
<evidence type="ECO:0000256" key="5">
    <source>
        <dbReference type="ARBA" id="ARBA00022448"/>
    </source>
</evidence>
<dbReference type="NCBIfam" id="TIGR03141">
    <property type="entry name" value="cytochro_ccmD"/>
    <property type="match status" value="1"/>
</dbReference>
<evidence type="ECO:0000256" key="8">
    <source>
        <dbReference type="ARBA" id="ARBA00022692"/>
    </source>
</evidence>
<keyword evidence="9 12" id="KW-0201">Cytochrome c-type biogenesis</keyword>
<keyword evidence="10 12" id="KW-1133">Transmembrane helix</keyword>
<dbReference type="Proteomes" id="UP001595798">
    <property type="component" value="Unassembled WGS sequence"/>
</dbReference>
<keyword evidence="7 12" id="KW-0997">Cell inner membrane</keyword>
<gene>
    <name evidence="13" type="primary">ccmD</name>
    <name evidence="13" type="ORF">ACFOZ5_06030</name>
</gene>
<evidence type="ECO:0000256" key="2">
    <source>
        <dbReference type="ARBA" id="ARBA00004377"/>
    </source>
</evidence>
<name>A0ABV8QF19_9GAMM</name>
<evidence type="ECO:0000256" key="9">
    <source>
        <dbReference type="ARBA" id="ARBA00022748"/>
    </source>
</evidence>
<dbReference type="EMBL" id="JBHSDI010000010">
    <property type="protein sequence ID" value="MFC4258594.1"/>
    <property type="molecule type" value="Genomic_DNA"/>
</dbReference>
<comment type="similarity">
    <text evidence="3 12">Belongs to the CcmD/CycX/HelD family.</text>
</comment>
<dbReference type="InterPro" id="IPR007078">
    <property type="entry name" value="Haem_export_protD_CcmD"/>
</dbReference>
<evidence type="ECO:0000313" key="14">
    <source>
        <dbReference type="Proteomes" id="UP001595798"/>
    </source>
</evidence>
<evidence type="ECO:0000313" key="13">
    <source>
        <dbReference type="EMBL" id="MFC4258594.1"/>
    </source>
</evidence>
<evidence type="ECO:0000256" key="1">
    <source>
        <dbReference type="ARBA" id="ARBA00002442"/>
    </source>
</evidence>
<keyword evidence="5 12" id="KW-0813">Transport</keyword>
<sequence length="88" mass="9991">MAFDSLSAFIHMEGHGPYVWTCYGGFFLLLGLLAWYSVLERRQVVRAQRFQHQLNATRESENLAWGRTSGGASFQRIQSSHNESASKP</sequence>
<comment type="subcellular location">
    <subcellularLocation>
        <location evidence="2 12">Cell inner membrane</location>
        <topology evidence="2 12">Single-pass membrane protein</topology>
    </subcellularLocation>
</comment>
<evidence type="ECO:0000256" key="4">
    <source>
        <dbReference type="ARBA" id="ARBA00016461"/>
    </source>
</evidence>
<keyword evidence="8 12" id="KW-0812">Transmembrane</keyword>
<evidence type="ECO:0000256" key="11">
    <source>
        <dbReference type="ARBA" id="ARBA00023136"/>
    </source>
</evidence>
<keyword evidence="6 12" id="KW-1003">Cell membrane</keyword>